<reference evidence="2" key="1">
    <citation type="submission" date="2016-09" db="EMBL/GenBank/DDBJ databases">
        <authorList>
            <person name="Varghese N."/>
            <person name="Submissions S."/>
        </authorList>
    </citation>
    <scope>NUCLEOTIDE SEQUENCE [LARGE SCALE GENOMIC DNA]</scope>
    <source>
        <strain evidence="2">JS23</strain>
    </source>
</reference>
<dbReference type="Pfam" id="PF06821">
    <property type="entry name" value="Ser_hydrolase"/>
    <property type="match status" value="1"/>
</dbReference>
<dbReference type="EMBL" id="FNLO01000004">
    <property type="protein sequence ID" value="SDV48078.1"/>
    <property type="molecule type" value="Genomic_DNA"/>
</dbReference>
<evidence type="ECO:0000313" key="2">
    <source>
        <dbReference type="Proteomes" id="UP000243719"/>
    </source>
</evidence>
<evidence type="ECO:0000313" key="1">
    <source>
        <dbReference type="EMBL" id="SDV48078.1"/>
    </source>
</evidence>
<dbReference type="InterPro" id="IPR010662">
    <property type="entry name" value="RBBP9/YdeN"/>
</dbReference>
<dbReference type="InterPro" id="IPR029058">
    <property type="entry name" value="AB_hydrolase_fold"/>
</dbReference>
<dbReference type="STRING" id="1770053.SAMN05216551_104141"/>
<dbReference type="Proteomes" id="UP000243719">
    <property type="component" value="Unassembled WGS sequence"/>
</dbReference>
<dbReference type="Gene3D" id="3.40.50.1820">
    <property type="entry name" value="alpha/beta hydrolase"/>
    <property type="match status" value="1"/>
</dbReference>
<keyword evidence="2" id="KW-1185">Reference proteome</keyword>
<gene>
    <name evidence="1" type="ORF">SAMN05216551_104141</name>
</gene>
<name>A0A1H2PN72_9BURK</name>
<evidence type="ECO:0008006" key="3">
    <source>
        <dbReference type="Google" id="ProtNLM"/>
    </source>
</evidence>
<dbReference type="RefSeq" id="WP_091906970.1">
    <property type="nucleotide sequence ID" value="NZ_FNLO01000004.1"/>
</dbReference>
<dbReference type="GO" id="GO:0016787">
    <property type="term" value="F:hydrolase activity"/>
    <property type="evidence" value="ECO:0007669"/>
    <property type="project" value="InterPro"/>
</dbReference>
<proteinExistence type="predicted"/>
<sequence length="181" mass="19248">MSIPVLLVPGYADSDASHWQSRWQARYGDSRVCMTDWFHPVREDWVATLDRALAPFGGDVIVVAHSLGCLTFAEWSARSGRQLAGALLVAPPDPGGATFPEAIVGFDPPPVRPIATPTVLVASRDDPYADFAFAQRMAAAWHATLVDIGARGHINGGSGLDDWPEGRVLLARFSPAGTGGA</sequence>
<dbReference type="SUPFAM" id="SSF53474">
    <property type="entry name" value="alpha/beta-Hydrolases"/>
    <property type="match status" value="1"/>
</dbReference>
<protein>
    <recommendedName>
        <fullName evidence="3">Alpha/beta hydrolase</fullName>
    </recommendedName>
</protein>
<dbReference type="AlphaFoldDB" id="A0A1H2PN72"/>
<organism evidence="1 2">
    <name type="scientific">Chitinasiproducens palmae</name>
    <dbReference type="NCBI Taxonomy" id="1770053"/>
    <lineage>
        <taxon>Bacteria</taxon>
        <taxon>Pseudomonadati</taxon>
        <taxon>Pseudomonadota</taxon>
        <taxon>Betaproteobacteria</taxon>
        <taxon>Burkholderiales</taxon>
        <taxon>Burkholderiaceae</taxon>
        <taxon>Chitinasiproducens</taxon>
    </lineage>
</organism>
<dbReference type="OrthoDB" id="9804993at2"/>
<accession>A0A1H2PN72</accession>